<dbReference type="SUPFAM" id="SSF56300">
    <property type="entry name" value="Metallo-dependent phosphatases"/>
    <property type="match status" value="1"/>
</dbReference>
<keyword evidence="1" id="KW-0378">Hydrolase</keyword>
<sequence length="370" mass="40708">MAKILHMADMHLDSPMTSVLSPDAASLRRAEQRETFSRILELAAEESAVLLISGDLFDSGRVSRETVNFLKRRFSEIGNIPVFISAGNHDPYAGASPYKTVDFGSNVHIFGTEPGYFDLHDLKLRVSGVSFPSEGTARLTRPGEFEKHSEYANILVIHGDVQTSGRRDTGYNPISAAELQESGFDYAALGHVHSFSGIEHSGAVSWAYPGIPEPRGFDETGDAGVIIGSVERGSVSLKKISVAKRSCRVAELELTDSVADNEAVIERLAEKLDDPKDLYRIILCGRPRAGFSPDIDLLQRRIEGMAFYTELIDKTLPGYDFEVDDNDGSLRAVYIRMMKKRLAELSAGSREYRIAQEALRLGVDAMESGE</sequence>
<evidence type="ECO:0000313" key="3">
    <source>
        <dbReference type="EMBL" id="HIV86349.1"/>
    </source>
</evidence>
<evidence type="ECO:0000256" key="1">
    <source>
        <dbReference type="ARBA" id="ARBA00022801"/>
    </source>
</evidence>
<keyword evidence="3" id="KW-0540">Nuclease</keyword>
<evidence type="ECO:0000313" key="4">
    <source>
        <dbReference type="Proteomes" id="UP000824162"/>
    </source>
</evidence>
<reference evidence="3" key="1">
    <citation type="journal article" date="2021" name="PeerJ">
        <title>Extensive microbial diversity within the chicken gut microbiome revealed by metagenomics and culture.</title>
        <authorList>
            <person name="Gilroy R."/>
            <person name="Ravi A."/>
            <person name="Getino M."/>
            <person name="Pursley I."/>
            <person name="Horton D.L."/>
            <person name="Alikhan N.F."/>
            <person name="Baker D."/>
            <person name="Gharbi K."/>
            <person name="Hall N."/>
            <person name="Watson M."/>
            <person name="Adriaenssens E.M."/>
            <person name="Foster-Nyarko E."/>
            <person name="Jarju S."/>
            <person name="Secka A."/>
            <person name="Antonio M."/>
            <person name="Oren A."/>
            <person name="Chaudhuri R.R."/>
            <person name="La Ragione R."/>
            <person name="Hildebrand F."/>
            <person name="Pallen M.J."/>
        </authorList>
    </citation>
    <scope>NUCLEOTIDE SEQUENCE</scope>
    <source>
        <strain evidence="3">5790</strain>
    </source>
</reference>
<dbReference type="EMBL" id="DXIJ01000127">
    <property type="protein sequence ID" value="HIV86349.1"/>
    <property type="molecule type" value="Genomic_DNA"/>
</dbReference>
<dbReference type="Pfam" id="PF00149">
    <property type="entry name" value="Metallophos"/>
    <property type="match status" value="1"/>
</dbReference>
<dbReference type="InterPro" id="IPR050535">
    <property type="entry name" value="DNA_Repair-Maintenance_Comp"/>
</dbReference>
<gene>
    <name evidence="3" type="ORF">H9900_06035</name>
</gene>
<dbReference type="AlphaFoldDB" id="A0A9D1PQY1"/>
<dbReference type="PANTHER" id="PTHR30337:SF7">
    <property type="entry name" value="PHOSPHOESTERASE"/>
    <property type="match status" value="1"/>
</dbReference>
<proteinExistence type="predicted"/>
<organism evidence="3 4">
    <name type="scientific">Candidatus Monoglobus merdigallinarum</name>
    <dbReference type="NCBI Taxonomy" id="2838698"/>
    <lineage>
        <taxon>Bacteria</taxon>
        <taxon>Bacillati</taxon>
        <taxon>Bacillota</taxon>
        <taxon>Clostridia</taxon>
        <taxon>Monoglobales</taxon>
        <taxon>Monoglobaceae</taxon>
        <taxon>Monoglobus</taxon>
    </lineage>
</organism>
<accession>A0A9D1PQY1</accession>
<dbReference type="Proteomes" id="UP000824162">
    <property type="component" value="Unassembled WGS sequence"/>
</dbReference>
<dbReference type="InterPro" id="IPR041796">
    <property type="entry name" value="Mre11_N"/>
</dbReference>
<comment type="caution">
    <text evidence="3">The sequence shown here is derived from an EMBL/GenBank/DDBJ whole genome shotgun (WGS) entry which is preliminary data.</text>
</comment>
<dbReference type="Gene3D" id="3.60.21.10">
    <property type="match status" value="1"/>
</dbReference>
<feature type="domain" description="Calcineurin-like phosphoesterase" evidence="2">
    <location>
        <begin position="3"/>
        <end position="194"/>
    </location>
</feature>
<evidence type="ECO:0000259" key="2">
    <source>
        <dbReference type="Pfam" id="PF00149"/>
    </source>
</evidence>
<protein>
    <submittedName>
        <fullName evidence="3">DNA repair exonuclease</fullName>
    </submittedName>
</protein>
<reference evidence="3" key="2">
    <citation type="submission" date="2021-04" db="EMBL/GenBank/DDBJ databases">
        <authorList>
            <person name="Gilroy R."/>
        </authorList>
    </citation>
    <scope>NUCLEOTIDE SEQUENCE</scope>
    <source>
        <strain evidence="3">5790</strain>
    </source>
</reference>
<dbReference type="InterPro" id="IPR004843">
    <property type="entry name" value="Calcineurin-like_PHP"/>
</dbReference>
<dbReference type="GO" id="GO:0004527">
    <property type="term" value="F:exonuclease activity"/>
    <property type="evidence" value="ECO:0007669"/>
    <property type="project" value="UniProtKB-KW"/>
</dbReference>
<dbReference type="InterPro" id="IPR029052">
    <property type="entry name" value="Metallo-depent_PP-like"/>
</dbReference>
<keyword evidence="3" id="KW-0269">Exonuclease</keyword>
<dbReference type="PANTHER" id="PTHR30337">
    <property type="entry name" value="COMPONENT OF ATP-DEPENDENT DSDNA EXONUCLEASE"/>
    <property type="match status" value="1"/>
</dbReference>
<name>A0A9D1PQY1_9FIRM</name>
<dbReference type="CDD" id="cd00840">
    <property type="entry name" value="MPP_Mre11_N"/>
    <property type="match status" value="1"/>
</dbReference>